<reference evidence="2 3" key="1">
    <citation type="submission" date="2015-07" db="EMBL/GenBank/DDBJ databases">
        <title>Comparative genomics of the Sigatoka disease complex on banana suggests a link between parallel evolutionary changes in Pseudocercospora fijiensis and Pseudocercospora eumusae and increased virulence on the banana host.</title>
        <authorList>
            <person name="Chang T.-C."/>
            <person name="Salvucci A."/>
            <person name="Crous P.W."/>
            <person name="Stergiopoulos I."/>
        </authorList>
    </citation>
    <scope>NUCLEOTIDE SEQUENCE [LARGE SCALE GENOMIC DNA]</scope>
    <source>
        <strain evidence="2 3">CBS 116634</strain>
    </source>
</reference>
<feature type="region of interest" description="Disordered" evidence="1">
    <location>
        <begin position="302"/>
        <end position="404"/>
    </location>
</feature>
<feature type="region of interest" description="Disordered" evidence="1">
    <location>
        <begin position="1"/>
        <end position="131"/>
    </location>
</feature>
<comment type="caution">
    <text evidence="2">The sequence shown here is derived from an EMBL/GenBank/DDBJ whole genome shotgun (WGS) entry which is preliminary data.</text>
</comment>
<evidence type="ECO:0000313" key="3">
    <source>
        <dbReference type="Proteomes" id="UP000073492"/>
    </source>
</evidence>
<evidence type="ECO:0000313" key="2">
    <source>
        <dbReference type="EMBL" id="KXT08427.1"/>
    </source>
</evidence>
<evidence type="ECO:0000256" key="1">
    <source>
        <dbReference type="SAM" id="MobiDB-lite"/>
    </source>
</evidence>
<dbReference type="PANTHER" id="PTHR42111">
    <property type="entry name" value="YALI0D23727P"/>
    <property type="match status" value="1"/>
</dbReference>
<sequence>MPTDSPSTSHPRTISPQHSSTPLIAQEQRQDVREAGPSSVTEKEAKSLKQRLLGLGGKKKDEKAESRMDTIQSPAEVAPPSKQAQLDPKAQGQAAALRNNPLQNTIAASPSRVRSSSPRLHSPASSEIFERNVQEPIPISFLGKDEKNLEQHLPAHVITEDAIPPALEASAEAITNNRLNPDEVEIVTSASHQPAAQVVLEGATSHTDLSSLNSPRSELIDPTISEAPSSLHASGIIPGSEDENASTYAQLDPNDVRRLSFISFKDIVHSEHQQMAASSLGEIGSRDSLHISNVPAFSVGERAASPLRSPRSPTSTHSSKGGLTTPPPGTNATALAINSEQSPVRSVGLGSPGNHQHGELTIETMRQSIRKTASGDLGGVRSTGMSPISDENGFSRAPRSRTNS</sequence>
<protein>
    <submittedName>
        <fullName evidence="2">Uncharacterized protein</fullName>
    </submittedName>
</protein>
<name>A0A139I171_9PEZI</name>
<keyword evidence="3" id="KW-1185">Reference proteome</keyword>
<feature type="compositionally biased region" description="Basic and acidic residues" evidence="1">
    <location>
        <begin position="58"/>
        <end position="68"/>
    </location>
</feature>
<feature type="compositionally biased region" description="Polar residues" evidence="1">
    <location>
        <begin position="330"/>
        <end position="344"/>
    </location>
</feature>
<organism evidence="2 3">
    <name type="scientific">Pseudocercospora musae</name>
    <dbReference type="NCBI Taxonomy" id="113226"/>
    <lineage>
        <taxon>Eukaryota</taxon>
        <taxon>Fungi</taxon>
        <taxon>Dikarya</taxon>
        <taxon>Ascomycota</taxon>
        <taxon>Pezizomycotina</taxon>
        <taxon>Dothideomycetes</taxon>
        <taxon>Dothideomycetidae</taxon>
        <taxon>Mycosphaerellales</taxon>
        <taxon>Mycosphaerellaceae</taxon>
        <taxon>Pseudocercospora</taxon>
    </lineage>
</organism>
<proteinExistence type="predicted"/>
<dbReference type="OrthoDB" id="5364312at2759"/>
<feature type="region of interest" description="Disordered" evidence="1">
    <location>
        <begin position="230"/>
        <end position="251"/>
    </location>
</feature>
<dbReference type="PANTHER" id="PTHR42111:SF1">
    <property type="entry name" value="YALI0D23727P"/>
    <property type="match status" value="1"/>
</dbReference>
<dbReference type="AlphaFoldDB" id="A0A139I171"/>
<dbReference type="EMBL" id="LFZO01000448">
    <property type="protein sequence ID" value="KXT08427.1"/>
    <property type="molecule type" value="Genomic_DNA"/>
</dbReference>
<feature type="compositionally biased region" description="Low complexity" evidence="1">
    <location>
        <begin position="302"/>
        <end position="319"/>
    </location>
</feature>
<dbReference type="Proteomes" id="UP000073492">
    <property type="component" value="Unassembled WGS sequence"/>
</dbReference>
<feature type="compositionally biased region" description="Polar residues" evidence="1">
    <location>
        <begin position="1"/>
        <end position="23"/>
    </location>
</feature>
<gene>
    <name evidence="2" type="ORF">AC579_5880</name>
</gene>
<feature type="compositionally biased region" description="Low complexity" evidence="1">
    <location>
        <begin position="109"/>
        <end position="126"/>
    </location>
</feature>
<accession>A0A139I171</accession>